<dbReference type="PANTHER" id="PTHR14879">
    <property type="entry name" value="CASPASE REGULATOR, RING FINGER DOMAIN-CONTAINING"/>
    <property type="match status" value="1"/>
</dbReference>
<dbReference type="Gene3D" id="3.30.40.10">
    <property type="entry name" value="Zinc/RING finger domain, C3HC4 (zinc finger)"/>
    <property type="match status" value="1"/>
</dbReference>
<proteinExistence type="predicted"/>
<reference evidence="2" key="1">
    <citation type="journal article" date="2020" name="Nature">
        <title>Giant virus diversity and host interactions through global metagenomics.</title>
        <authorList>
            <person name="Schulz F."/>
            <person name="Roux S."/>
            <person name="Paez-Espino D."/>
            <person name="Jungbluth S."/>
            <person name="Walsh D.A."/>
            <person name="Denef V.J."/>
            <person name="McMahon K.D."/>
            <person name="Konstantinidis K.T."/>
            <person name="Eloe-Fadrosh E.A."/>
            <person name="Kyrpides N.C."/>
            <person name="Woyke T."/>
        </authorList>
    </citation>
    <scope>NUCLEOTIDE SEQUENCE</scope>
    <source>
        <strain evidence="2">GVMAG-M-3300018080-19</strain>
    </source>
</reference>
<dbReference type="Pfam" id="PF13920">
    <property type="entry name" value="zf-C3HC4_3"/>
    <property type="match status" value="1"/>
</dbReference>
<dbReference type="InterPro" id="IPR013083">
    <property type="entry name" value="Znf_RING/FYVE/PHD"/>
</dbReference>
<dbReference type="PANTHER" id="PTHR14879:SF5">
    <property type="entry name" value="RING-TYPE DOMAIN-CONTAINING PROTEIN"/>
    <property type="match status" value="1"/>
</dbReference>
<evidence type="ECO:0000313" key="2">
    <source>
        <dbReference type="EMBL" id="QHS93861.1"/>
    </source>
</evidence>
<accession>A0A6C0BQ07</accession>
<name>A0A6C0BQ07_9ZZZZ</name>
<organism evidence="2">
    <name type="scientific">viral metagenome</name>
    <dbReference type="NCBI Taxonomy" id="1070528"/>
    <lineage>
        <taxon>unclassified sequences</taxon>
        <taxon>metagenomes</taxon>
        <taxon>organismal metagenomes</taxon>
    </lineage>
</organism>
<dbReference type="SUPFAM" id="SSF57850">
    <property type="entry name" value="RING/U-box"/>
    <property type="match status" value="1"/>
</dbReference>
<dbReference type="PROSITE" id="PS50089">
    <property type="entry name" value="ZF_RING_2"/>
    <property type="match status" value="1"/>
</dbReference>
<dbReference type="AlphaFoldDB" id="A0A6C0BQ07"/>
<evidence type="ECO:0000259" key="1">
    <source>
        <dbReference type="PROSITE" id="PS50089"/>
    </source>
</evidence>
<dbReference type="InterPro" id="IPR001841">
    <property type="entry name" value="Znf_RING"/>
</dbReference>
<feature type="domain" description="RING-type" evidence="1">
    <location>
        <begin position="102"/>
        <end position="136"/>
    </location>
</feature>
<dbReference type="InterPro" id="IPR051728">
    <property type="entry name" value="RING-FYVE_E3_ubiquitin-ligase"/>
</dbReference>
<dbReference type="EMBL" id="MN739210">
    <property type="protein sequence ID" value="QHS93861.1"/>
    <property type="molecule type" value="Genomic_DNA"/>
</dbReference>
<sequence length="147" mass="16710">MERKINVPPSWTNIVHHTFNQLAGEVGEDLFNETLNNVLCMAPQMLPQSPALHSVLDMMQSYTAPVSQPNEKKDSIAPPPIYEDEIEDIYEDEIAENDANTCCVCMVYQKNTVFQCGHLQTCQTCAKQLTQCPICRQTIQQCIRVYQ</sequence>
<protein>
    <recommendedName>
        <fullName evidence="1">RING-type domain-containing protein</fullName>
    </recommendedName>
</protein>